<dbReference type="GO" id="GO:0005886">
    <property type="term" value="C:plasma membrane"/>
    <property type="evidence" value="ECO:0007669"/>
    <property type="project" value="UniProtKB-SubCell"/>
</dbReference>
<keyword evidence="14" id="KW-1185">Reference proteome</keyword>
<reference evidence="13 14" key="1">
    <citation type="submission" date="2019-03" db="EMBL/GenBank/DDBJ databases">
        <title>Draft genome sequence data and analysis of a Fermenting Bacterium, Soehngenia longevitae strain 1933PT, isolated from petroleum reservoir in Azerbaijan.</title>
        <authorList>
            <person name="Grouzdev D.S."/>
            <person name="Bidzhieva S.K."/>
            <person name="Sokolova D.S."/>
            <person name="Tourova T.P."/>
            <person name="Poltaraus A.B."/>
            <person name="Nazina T.N."/>
        </authorList>
    </citation>
    <scope>NUCLEOTIDE SEQUENCE [LARGE SCALE GENOMIC DNA]</scope>
    <source>
        <strain evidence="13 14">1933P</strain>
    </source>
</reference>
<evidence type="ECO:0000256" key="10">
    <source>
        <dbReference type="ARBA" id="ARBA00023136"/>
    </source>
</evidence>
<dbReference type="SUPFAM" id="SSF160544">
    <property type="entry name" value="EscU C-terminal domain-like"/>
    <property type="match status" value="1"/>
</dbReference>
<feature type="transmembrane region" description="Helical" evidence="12">
    <location>
        <begin position="31"/>
        <end position="52"/>
    </location>
</feature>
<dbReference type="GO" id="GO:0009306">
    <property type="term" value="P:protein secretion"/>
    <property type="evidence" value="ECO:0007669"/>
    <property type="project" value="InterPro"/>
</dbReference>
<dbReference type="NCBIfam" id="TIGR00328">
    <property type="entry name" value="flhB"/>
    <property type="match status" value="1"/>
</dbReference>
<proteinExistence type="inferred from homology"/>
<evidence type="ECO:0000256" key="6">
    <source>
        <dbReference type="ARBA" id="ARBA00022692"/>
    </source>
</evidence>
<evidence type="ECO:0000256" key="9">
    <source>
        <dbReference type="ARBA" id="ARBA00022989"/>
    </source>
</evidence>
<protein>
    <recommendedName>
        <fullName evidence="3 12">Flagellar biosynthetic protein FlhB</fullName>
    </recommendedName>
</protein>
<keyword evidence="13" id="KW-0969">Cilium</keyword>
<keyword evidence="11 12" id="KW-1006">Bacterial flagellum protein export</keyword>
<organism evidence="13 14">
    <name type="scientific">Soehngenia longivitae</name>
    <dbReference type="NCBI Taxonomy" id="2562294"/>
    <lineage>
        <taxon>Bacteria</taxon>
        <taxon>Bacillati</taxon>
        <taxon>Bacillota</taxon>
        <taxon>Tissierellia</taxon>
        <taxon>Tissierellales</taxon>
        <taxon>Tissierellaceae</taxon>
        <taxon>Soehngenia</taxon>
    </lineage>
</organism>
<dbReference type="RefSeq" id="WP_135271249.1">
    <property type="nucleotide sequence ID" value="NZ_SRIB01000008.1"/>
</dbReference>
<evidence type="ECO:0000256" key="3">
    <source>
        <dbReference type="ARBA" id="ARBA00021622"/>
    </source>
</evidence>
<accession>A0A4Z0D5L5</accession>
<dbReference type="FunFam" id="3.40.1690.10:FF:000001">
    <property type="entry name" value="Flagellar biosynthetic protein FlhB"/>
    <property type="match status" value="1"/>
</dbReference>
<keyword evidence="10 12" id="KW-0472">Membrane</keyword>
<evidence type="ECO:0000256" key="12">
    <source>
        <dbReference type="RuleBase" id="RU364091"/>
    </source>
</evidence>
<sequence length="355" mass="39995">MADKESKTEEATPKRLKDAKKKGQIAKSAELAPAVSLIVFAITASFIAMNLYKNSLNYLKNSLTTGFNTNLTRSNLSSFLPNLIDLFILIMPYLAIGLIVGVIVNLIQTGLLFTSTPLKPDFNRINPIKGFKNIFSKRAVFSLLKNIVKLLLVSFLTYNYLTESFPKILNAGSIGTEKLFPFIMGFVVDLALNISIIMLGLAIVDYIFQKRDHKKELKMTMQEIKDEYKEMEGNPQIKQARSQKQRQLALSRMMSAIEKSSVVITNPTHIAVAIKYDENEDKAPVVVAKGVDFLAQKIKEKAKENKIPIIENKELARAIYKDTEVGDHIPVELYKLVAEVLAYVYDLEKKKKSRI</sequence>
<dbReference type="Pfam" id="PF01312">
    <property type="entry name" value="Bac_export_2"/>
    <property type="match status" value="1"/>
</dbReference>
<comment type="function">
    <text evidence="12">Required for formation of the rod structure in the basal body of the flagellar apparatus. Together with FliI and FliH, may constitute the export apparatus of flagellin.</text>
</comment>
<evidence type="ECO:0000256" key="7">
    <source>
        <dbReference type="ARBA" id="ARBA00022795"/>
    </source>
</evidence>
<dbReference type="InterPro" id="IPR006135">
    <property type="entry name" value="T3SS_substrate_exporter"/>
</dbReference>
<evidence type="ECO:0000256" key="4">
    <source>
        <dbReference type="ARBA" id="ARBA00022448"/>
    </source>
</evidence>
<feature type="transmembrane region" description="Helical" evidence="12">
    <location>
        <begin position="181"/>
        <end position="208"/>
    </location>
</feature>
<comment type="caution">
    <text evidence="13">The sequence shown here is derived from an EMBL/GenBank/DDBJ whole genome shotgun (WGS) entry which is preliminary data.</text>
</comment>
<dbReference type="PANTHER" id="PTHR30531">
    <property type="entry name" value="FLAGELLAR BIOSYNTHETIC PROTEIN FLHB"/>
    <property type="match status" value="1"/>
</dbReference>
<dbReference type="Gene3D" id="6.10.250.2080">
    <property type="match status" value="1"/>
</dbReference>
<dbReference type="InterPro" id="IPR029025">
    <property type="entry name" value="T3SS_substrate_exporter_C"/>
</dbReference>
<dbReference type="AlphaFoldDB" id="A0A4Z0D5L5"/>
<dbReference type="GO" id="GO:0044780">
    <property type="term" value="P:bacterial-type flagellum assembly"/>
    <property type="evidence" value="ECO:0007669"/>
    <property type="project" value="InterPro"/>
</dbReference>
<evidence type="ECO:0000313" key="14">
    <source>
        <dbReference type="Proteomes" id="UP000298381"/>
    </source>
</evidence>
<dbReference type="EMBL" id="SRIB01000008">
    <property type="protein sequence ID" value="TFZ39933.1"/>
    <property type="molecule type" value="Genomic_DNA"/>
</dbReference>
<keyword evidence="4 12" id="KW-0813">Transport</keyword>
<keyword evidence="9 12" id="KW-1133">Transmembrane helix</keyword>
<dbReference type="OrthoDB" id="9807950at2"/>
<feature type="transmembrane region" description="Helical" evidence="12">
    <location>
        <begin position="86"/>
        <end position="107"/>
    </location>
</feature>
<keyword evidence="7 12" id="KW-1005">Bacterial flagellum biogenesis</keyword>
<keyword evidence="13" id="KW-0966">Cell projection</keyword>
<evidence type="ECO:0000256" key="2">
    <source>
        <dbReference type="ARBA" id="ARBA00010690"/>
    </source>
</evidence>
<dbReference type="PANTHER" id="PTHR30531:SF12">
    <property type="entry name" value="FLAGELLAR BIOSYNTHETIC PROTEIN FLHB"/>
    <property type="match status" value="1"/>
</dbReference>
<evidence type="ECO:0000256" key="11">
    <source>
        <dbReference type="ARBA" id="ARBA00023225"/>
    </source>
</evidence>
<keyword evidence="8 12" id="KW-0653">Protein transport</keyword>
<evidence type="ECO:0000256" key="1">
    <source>
        <dbReference type="ARBA" id="ARBA00004651"/>
    </source>
</evidence>
<dbReference type="Proteomes" id="UP000298381">
    <property type="component" value="Unassembled WGS sequence"/>
</dbReference>
<comment type="similarity">
    <text evidence="2 12">Belongs to the type III secretion exporter family.</text>
</comment>
<dbReference type="Gene3D" id="3.40.1690.10">
    <property type="entry name" value="secretion proteins EscU"/>
    <property type="match status" value="1"/>
</dbReference>
<evidence type="ECO:0000256" key="8">
    <source>
        <dbReference type="ARBA" id="ARBA00022927"/>
    </source>
</evidence>
<dbReference type="InterPro" id="IPR006136">
    <property type="entry name" value="FlhB"/>
</dbReference>
<evidence type="ECO:0000313" key="13">
    <source>
        <dbReference type="EMBL" id="TFZ39933.1"/>
    </source>
</evidence>
<keyword evidence="13" id="KW-0282">Flagellum</keyword>
<feature type="transmembrane region" description="Helical" evidence="12">
    <location>
        <begin position="139"/>
        <end position="161"/>
    </location>
</feature>
<keyword evidence="5 12" id="KW-1003">Cell membrane</keyword>
<dbReference type="PRINTS" id="PR00950">
    <property type="entry name" value="TYPE3IMSPROT"/>
</dbReference>
<gene>
    <name evidence="12 13" type="primary">flhB</name>
    <name evidence="13" type="ORF">E4100_06625</name>
</gene>
<comment type="subcellular location">
    <subcellularLocation>
        <location evidence="1">Cell membrane</location>
        <topology evidence="1">Multi-pass membrane protein</topology>
    </subcellularLocation>
</comment>
<keyword evidence="6 12" id="KW-0812">Transmembrane</keyword>
<name>A0A4Z0D5L5_9FIRM</name>
<evidence type="ECO:0000256" key="5">
    <source>
        <dbReference type="ARBA" id="ARBA00022475"/>
    </source>
</evidence>